<reference evidence="2" key="1">
    <citation type="submission" date="2021-01" db="EMBL/GenBank/DDBJ databases">
        <authorList>
            <person name="Rakov C."/>
            <person name="Alkalay-Oren S."/>
            <person name="Coppenhagen-Glazer S."/>
            <person name="Hazan R."/>
        </authorList>
    </citation>
    <scope>NUCLEOTIDE SEQUENCE</scope>
</reference>
<dbReference type="EMBL" id="MW460246">
    <property type="protein sequence ID" value="QRE00386.1"/>
    <property type="molecule type" value="Genomic_DNA"/>
</dbReference>
<evidence type="ECO:0000256" key="1">
    <source>
        <dbReference type="SAM" id="MobiDB-lite"/>
    </source>
</evidence>
<keyword evidence="3" id="KW-1185">Reference proteome</keyword>
<evidence type="ECO:0000313" key="3">
    <source>
        <dbReference type="Proteomes" id="UP000622430"/>
    </source>
</evidence>
<feature type="compositionally biased region" description="Basic and acidic residues" evidence="1">
    <location>
        <begin position="26"/>
        <end position="45"/>
    </location>
</feature>
<feature type="region of interest" description="Disordered" evidence="1">
    <location>
        <begin position="19"/>
        <end position="79"/>
    </location>
</feature>
<dbReference type="Proteomes" id="UP000622430">
    <property type="component" value="Segment"/>
</dbReference>
<name>A0A889IQ20_9CAUD</name>
<accession>A0A889IQ20</accession>
<feature type="compositionally biased region" description="Low complexity" evidence="1">
    <location>
        <begin position="59"/>
        <end position="79"/>
    </location>
</feature>
<proteinExistence type="predicted"/>
<sequence>MTHIYQQFAGGVLVHAETGIRSGEATGEKILEKTLEPETPPEQKEIPPSVAGTVEPLPASTSKKTAAKSDAADTPNDAS</sequence>
<organism evidence="2 3">
    <name type="scientific">Burkholderia phage BCSR52</name>
    <dbReference type="NCBI Taxonomy" id="2805748"/>
    <lineage>
        <taxon>Viruses</taxon>
        <taxon>Duplodnaviria</taxon>
        <taxon>Heunggongvirae</taxon>
        <taxon>Uroviricota</taxon>
        <taxon>Caudoviricetes</taxon>
        <taxon>Lindbergviridae</taxon>
        <taxon>Irusalimvirus</taxon>
        <taxon>Irusalimvirus BCSR52</taxon>
    </lineage>
</organism>
<evidence type="ECO:0000313" key="2">
    <source>
        <dbReference type="EMBL" id="QRE00386.1"/>
    </source>
</evidence>
<protein>
    <submittedName>
        <fullName evidence="2">Uncharacterized protein</fullName>
    </submittedName>
</protein>